<name>A0AAD7SL52_9TELE</name>
<feature type="region of interest" description="Disordered" evidence="1">
    <location>
        <begin position="1819"/>
        <end position="1857"/>
    </location>
</feature>
<evidence type="ECO:0000256" key="1">
    <source>
        <dbReference type="SAM" id="MobiDB-lite"/>
    </source>
</evidence>
<feature type="compositionally biased region" description="Basic residues" evidence="1">
    <location>
        <begin position="1162"/>
        <end position="1171"/>
    </location>
</feature>
<keyword evidence="3" id="KW-1185">Reference proteome</keyword>
<feature type="region of interest" description="Disordered" evidence="1">
    <location>
        <begin position="284"/>
        <end position="310"/>
    </location>
</feature>
<dbReference type="EMBL" id="JAINUG010000052">
    <property type="protein sequence ID" value="KAJ8404596.1"/>
    <property type="molecule type" value="Genomic_DNA"/>
</dbReference>
<feature type="region of interest" description="Disordered" evidence="1">
    <location>
        <begin position="1135"/>
        <end position="1248"/>
    </location>
</feature>
<feature type="region of interest" description="Disordered" evidence="1">
    <location>
        <begin position="493"/>
        <end position="523"/>
    </location>
</feature>
<gene>
    <name evidence="2" type="ORF">AAFF_G00334590</name>
</gene>
<evidence type="ECO:0000313" key="2">
    <source>
        <dbReference type="EMBL" id="KAJ8404596.1"/>
    </source>
</evidence>
<organism evidence="2 3">
    <name type="scientific">Aldrovandia affinis</name>
    <dbReference type="NCBI Taxonomy" id="143900"/>
    <lineage>
        <taxon>Eukaryota</taxon>
        <taxon>Metazoa</taxon>
        <taxon>Chordata</taxon>
        <taxon>Craniata</taxon>
        <taxon>Vertebrata</taxon>
        <taxon>Euteleostomi</taxon>
        <taxon>Actinopterygii</taxon>
        <taxon>Neopterygii</taxon>
        <taxon>Teleostei</taxon>
        <taxon>Notacanthiformes</taxon>
        <taxon>Halosauridae</taxon>
        <taxon>Aldrovandia</taxon>
    </lineage>
</organism>
<feature type="compositionally biased region" description="Polar residues" evidence="1">
    <location>
        <begin position="1071"/>
        <end position="1083"/>
    </location>
</feature>
<feature type="region of interest" description="Disordered" evidence="1">
    <location>
        <begin position="1069"/>
        <end position="1091"/>
    </location>
</feature>
<reference evidence="2" key="1">
    <citation type="journal article" date="2023" name="Science">
        <title>Genome structures resolve the early diversification of teleost fishes.</title>
        <authorList>
            <person name="Parey E."/>
            <person name="Louis A."/>
            <person name="Montfort J."/>
            <person name="Bouchez O."/>
            <person name="Roques C."/>
            <person name="Iampietro C."/>
            <person name="Lluch J."/>
            <person name="Castinel A."/>
            <person name="Donnadieu C."/>
            <person name="Desvignes T."/>
            <person name="Floi Bucao C."/>
            <person name="Jouanno E."/>
            <person name="Wen M."/>
            <person name="Mejri S."/>
            <person name="Dirks R."/>
            <person name="Jansen H."/>
            <person name="Henkel C."/>
            <person name="Chen W.J."/>
            <person name="Zahm M."/>
            <person name="Cabau C."/>
            <person name="Klopp C."/>
            <person name="Thompson A.W."/>
            <person name="Robinson-Rechavi M."/>
            <person name="Braasch I."/>
            <person name="Lecointre G."/>
            <person name="Bobe J."/>
            <person name="Postlethwait J.H."/>
            <person name="Berthelot C."/>
            <person name="Roest Crollius H."/>
            <person name="Guiguen Y."/>
        </authorList>
    </citation>
    <scope>NUCLEOTIDE SEQUENCE</scope>
    <source>
        <strain evidence="2">NC1722</strain>
    </source>
</reference>
<feature type="compositionally biased region" description="Polar residues" evidence="1">
    <location>
        <begin position="288"/>
        <end position="303"/>
    </location>
</feature>
<dbReference type="InterPro" id="IPR008382">
    <property type="entry name" value="SPHK1-interactor_AKAP_110"/>
</dbReference>
<feature type="compositionally biased region" description="Pro residues" evidence="1">
    <location>
        <begin position="1143"/>
        <end position="1152"/>
    </location>
</feature>
<evidence type="ECO:0000313" key="3">
    <source>
        <dbReference type="Proteomes" id="UP001221898"/>
    </source>
</evidence>
<dbReference type="GO" id="GO:0005737">
    <property type="term" value="C:cytoplasm"/>
    <property type="evidence" value="ECO:0007669"/>
    <property type="project" value="TreeGrafter"/>
</dbReference>
<comment type="caution">
    <text evidence="2">The sequence shown here is derived from an EMBL/GenBank/DDBJ whole genome shotgun (WGS) entry which is preliminary data.</text>
</comment>
<dbReference type="GO" id="GO:0008104">
    <property type="term" value="P:intracellular protein localization"/>
    <property type="evidence" value="ECO:0007669"/>
    <property type="project" value="TreeGrafter"/>
</dbReference>
<dbReference type="GO" id="GO:0051018">
    <property type="term" value="F:protein kinase A binding"/>
    <property type="evidence" value="ECO:0007669"/>
    <property type="project" value="TreeGrafter"/>
</dbReference>
<dbReference type="PANTHER" id="PTHR10226">
    <property type="entry name" value="A KINASE ANCHOR PROTEIN"/>
    <property type="match status" value="1"/>
</dbReference>
<feature type="compositionally biased region" description="Low complexity" evidence="1">
    <location>
        <begin position="1819"/>
        <end position="1840"/>
    </location>
</feature>
<evidence type="ECO:0008006" key="4">
    <source>
        <dbReference type="Google" id="ProtNLM"/>
    </source>
</evidence>
<dbReference type="Proteomes" id="UP001221898">
    <property type="component" value="Unassembled WGS sequence"/>
</dbReference>
<accession>A0AAD7SL52</accession>
<dbReference type="PANTHER" id="PTHR10226:SF3">
    <property type="entry name" value="A-KINASE ANCHOR PROTEIN 11"/>
    <property type="match status" value="1"/>
</dbReference>
<feature type="region of interest" description="Disordered" evidence="1">
    <location>
        <begin position="436"/>
        <end position="456"/>
    </location>
</feature>
<protein>
    <recommendedName>
        <fullName evidence="4">A-kinase anchor protein 11</fullName>
    </recommendedName>
</protein>
<feature type="compositionally biased region" description="Acidic residues" evidence="1">
    <location>
        <begin position="1217"/>
        <end position="1227"/>
    </location>
</feature>
<proteinExistence type="predicted"/>
<sequence length="1959" mass="213993">MSVDMQLCCAVWGLLINRPPGPPEEEIIVNVQCRGAQCEKGQRFCESPYGSECGSEAVQHRLLVRGQCPAPAVPCAAPAMDAFARIRGVPLKACGSIRKESLGESSALCLKTLVRSRRELCNVLQELQAGETPRPTEIHFVCLPSHSEGDDFTLQALPSVPDELLELLRSLHVHSLKDEEVLLIKDTNKLLQKKDHVPQITLWKAVCVLRQPSTTEGSPGAVLALLDRYTAGFRFTLELQSLNRAMPDTCQAEDDDTNQSVSSIEDDFVTAVEHLEEDETADSLFTGPFNQRNQRDVASQTVPPSHRREESGSCVVFSSLAKGSIAKQTPCPEVSVSVQSLVPAWSSGPGSQWSFPSLRSPQEGRACSAVLTESEESDCSSPSPIIFLDEVGYQKSLKATLDIPKIPVPEDGVEDSDSEVSEFFDSFDRFDDLDQAPESTFEPPKELNTTGQMRKNTFPEDCASNFVSRDCSKTTMNPHRFDHPVLPANVKKPTPLKPGSPYSVHPDVPDSPRPVRTSCEESGSLFSPVRSSAFSPLGDGASLECFWRVDEDSSELRKPQDLCTLYKTYSDFASNMSKEILSSVCGYSSPIDMNVNKNLSCVCHKEFKNNSGHLMKLFEIQETVTISPSQKSQTLKEGIQKFATDLVEMSLGSAFRDLQKGVVSCTTTLCHLAARLTSSVFQMAFHEIGMRRAYVLKERAVNGLAGFLVGEAVSGALKEFHFVKKQIFNNTVTRFAADLAEELVFEGVMEVCQFSHPSTPLTPSDWSLEREEVVSSYASDLSESVLQEAFIELSQAEVSFTTQAAISVSLNNILYVSTENAAQTTSYPRLPRVAETGNDCTVEKALFCMSGIASCIPAPVAGKGISQFQNLADTCQYKSSICHTSQTSPKKSSLSEHSQVMTSASDTSTAVQANLSPPADRGEGVCGERYALEATASFTPDENDFAAQFSGKANFHDFPGDMVDTIVTEAYELVSATKAKKSAEGCASYLGKEMGDYVPSSDQECPSERTFGAEYSNVSTLVESKCLRGDAEPSSEEKLETHFKLQDPASRWSMSEGKCTKLRDAAGLRKQGTTKQIPLSSTKPPFDSGPKSLGAEVAPEMCALFMKDTLEVPSFEPAGRGGRKIASEEVLGSIGRKCNATPGTPPSTPQQPSPVSQEKRIKQFSRKLKGKLAKEFSPATPPSTPHYRLSSAETESADSETADFVQKLMRSLSEEAGSNEDDQDGQEYADGSGMTDGQMDLNSSAETDHRTVEKGALCYAGRLANYIVSMATEMDALGLDDGLKFDDREGEGDPPVHSAQFSEETLNSLWTYAGEIAGEVIGNVKKIVGFSLCRHKAVKRAGELCPESPQHVNHREHPLTATADQWSNNLLASVLSLQSPESSGLSSEDPSCESVTDEYAGYLVRVLKREGGHRELVLDQYASRLAYRSIRAGLAQAARRIKQRSNLTLDTFGWLHRDDTHECNGGIVTEAPSEDAIGTVCSSSKGVRCTCPETRNTSRHDYMELVVFAESLAYNIVCDVTRKLKPPSARLPKSLTDSCLYKKSTMEDAAESPSEATCSCSSLSHAEKRKRYHSTGSLNSRNYDNGVVQVVEHYARKIVDDTLELTLASAGHQATDDGRMVDRNSCTQQLPEAALSSASIDKACCYCAIRECPFCSSACRHKLQEIQWKRRLDCEAADSSCCYRARVCGFDVPRIHIDSEKRASLAEVMASSAIEKAKRELSNTSLNADSGIGHDGASFAESLATEIVTSAMCNVYQTINISPPGRERMHTSESAVSQQLSLSAGDDSLGSWSNLSFEDEHPDESSSFLHLSDSNGNSSSWSSLGLEGEEPLSLSPSNSDGTEEKEAELQDDVDGPPHAAYVDAGLTVLDMDLRRRALDPQVRTVLQWIAASHLDLPTVQLGQFADEELQLMPAVLWVREREWRAGELLQAVLRYYEEPKPDAEGPCRKPFFQWLLEHT</sequence>